<dbReference type="Proteomes" id="UP001221757">
    <property type="component" value="Unassembled WGS sequence"/>
</dbReference>
<feature type="region of interest" description="Disordered" evidence="1">
    <location>
        <begin position="184"/>
        <end position="221"/>
    </location>
</feature>
<keyword evidence="2" id="KW-1133">Transmembrane helix</keyword>
<accession>A0AAD7DUG1</accession>
<proteinExistence type="predicted"/>
<keyword evidence="4" id="KW-1185">Reference proteome</keyword>
<gene>
    <name evidence="3" type="ORF">B0H17DRAFT_1328265</name>
</gene>
<feature type="compositionally biased region" description="Low complexity" evidence="1">
    <location>
        <begin position="362"/>
        <end position="380"/>
    </location>
</feature>
<dbReference type="EMBL" id="JARKIE010000023">
    <property type="protein sequence ID" value="KAJ7699220.1"/>
    <property type="molecule type" value="Genomic_DNA"/>
</dbReference>
<keyword evidence="2" id="KW-0812">Transmembrane</keyword>
<name>A0AAD7DUG1_MYCRO</name>
<organism evidence="3 4">
    <name type="scientific">Mycena rosella</name>
    <name type="common">Pink bonnet</name>
    <name type="synonym">Agaricus rosellus</name>
    <dbReference type="NCBI Taxonomy" id="1033263"/>
    <lineage>
        <taxon>Eukaryota</taxon>
        <taxon>Fungi</taxon>
        <taxon>Dikarya</taxon>
        <taxon>Basidiomycota</taxon>
        <taxon>Agaricomycotina</taxon>
        <taxon>Agaricomycetes</taxon>
        <taxon>Agaricomycetidae</taxon>
        <taxon>Agaricales</taxon>
        <taxon>Marasmiineae</taxon>
        <taxon>Mycenaceae</taxon>
        <taxon>Mycena</taxon>
    </lineage>
</organism>
<feature type="region of interest" description="Disordered" evidence="1">
    <location>
        <begin position="402"/>
        <end position="421"/>
    </location>
</feature>
<dbReference type="Gene3D" id="2.60.120.260">
    <property type="entry name" value="Galactose-binding domain-like"/>
    <property type="match status" value="1"/>
</dbReference>
<dbReference type="AlphaFoldDB" id="A0AAD7DUG1"/>
<comment type="caution">
    <text evidence="3">The sequence shown here is derived from an EMBL/GenBank/DDBJ whole genome shotgun (WGS) entry which is preliminary data.</text>
</comment>
<evidence type="ECO:0000256" key="2">
    <source>
        <dbReference type="SAM" id="Phobius"/>
    </source>
</evidence>
<evidence type="ECO:0000256" key="1">
    <source>
        <dbReference type="SAM" id="MobiDB-lite"/>
    </source>
</evidence>
<keyword evidence="2" id="KW-0472">Membrane</keyword>
<evidence type="ECO:0000313" key="3">
    <source>
        <dbReference type="EMBL" id="KAJ7699220.1"/>
    </source>
</evidence>
<reference evidence="3" key="1">
    <citation type="submission" date="2023-03" db="EMBL/GenBank/DDBJ databases">
        <title>Massive genome expansion in bonnet fungi (Mycena s.s.) driven by repeated elements and novel gene families across ecological guilds.</title>
        <authorList>
            <consortium name="Lawrence Berkeley National Laboratory"/>
            <person name="Harder C.B."/>
            <person name="Miyauchi S."/>
            <person name="Viragh M."/>
            <person name="Kuo A."/>
            <person name="Thoen E."/>
            <person name="Andreopoulos B."/>
            <person name="Lu D."/>
            <person name="Skrede I."/>
            <person name="Drula E."/>
            <person name="Henrissat B."/>
            <person name="Morin E."/>
            <person name="Kohler A."/>
            <person name="Barry K."/>
            <person name="LaButti K."/>
            <person name="Morin E."/>
            <person name="Salamov A."/>
            <person name="Lipzen A."/>
            <person name="Mereny Z."/>
            <person name="Hegedus B."/>
            <person name="Baldrian P."/>
            <person name="Stursova M."/>
            <person name="Weitz H."/>
            <person name="Taylor A."/>
            <person name="Grigoriev I.V."/>
            <person name="Nagy L.G."/>
            <person name="Martin F."/>
            <person name="Kauserud H."/>
        </authorList>
    </citation>
    <scope>NUCLEOTIDE SEQUENCE</scope>
    <source>
        <strain evidence="3">CBHHK067</strain>
    </source>
</reference>
<feature type="region of interest" description="Disordered" evidence="1">
    <location>
        <begin position="362"/>
        <end position="393"/>
    </location>
</feature>
<evidence type="ECO:0000313" key="4">
    <source>
        <dbReference type="Proteomes" id="UP001221757"/>
    </source>
</evidence>
<evidence type="ECO:0008006" key="5">
    <source>
        <dbReference type="Google" id="ProtNLM"/>
    </source>
</evidence>
<sequence>MSGLRDVLNIQDEPEKHTVALLTSRVYFIFHRPSGPRVFLVPTMPPSALSSSVIDDRDPTVSYTGTWVVGGTSHEHDGTVSSSLNVGDSFSVPFTGTTIAVYGTFDASSAGVKTSYAIDGGSPITVTSSSSGADSFQQLFWQSDAVTSGSHKLVVTMLSVNNVGDGEGTIWFDYFNVTSAADVSTPSSSSGTSSTTGSASGTGSGTASITRTSAGSSSSSTSSTVAVATKSHSHSGVIAAVVVVVILLALAVGFVLIRRRRRQQKYSGSANMSAAPMGGPPPTQPFLAPSTPISGFPGSPQMQGAPYAPAPYTPGPGGFDAHASYAAPASAGPYGNPGQSAQAPYDPFASPRSTMYAATPSYAASASSGPSSSQSRPALSVVGSTAPDSEYGDSIADLKRRQQQVVNSYEQGISGAHAPPIQHVDSGVRALALDGPGPSELPPIYTPH</sequence>
<feature type="transmembrane region" description="Helical" evidence="2">
    <location>
        <begin position="237"/>
        <end position="257"/>
    </location>
</feature>
<protein>
    <recommendedName>
        <fullName evidence="5">Transmembrane protein</fullName>
    </recommendedName>
</protein>